<dbReference type="PROSITE" id="PS51186">
    <property type="entry name" value="GNAT"/>
    <property type="match status" value="1"/>
</dbReference>
<dbReference type="SUPFAM" id="SSF55729">
    <property type="entry name" value="Acyl-CoA N-acyltransferases (Nat)"/>
    <property type="match status" value="1"/>
</dbReference>
<sequence length="149" mass="15634">MMPATVRPFAQADTPCCTAILALAGRDTFGPVANAAAFTTATQGEAILVAERDGIVIGFAAVHTGDAPDYFLHHLYVHPAHSGQGIGAQLLAAVVARFGPHLSLKTQLGNTGARRFYARAGWVEDAGDGGVDILGAWIRVRYRAAPPVR</sequence>
<dbReference type="EMBL" id="WFLI01000001">
    <property type="protein sequence ID" value="KAB8066932.1"/>
    <property type="molecule type" value="Genomic_DNA"/>
</dbReference>
<reference evidence="4 5" key="1">
    <citation type="submission" date="2019-10" db="EMBL/GenBank/DDBJ databases">
        <title>Three novel species isolated from a subtropical stream in China.</title>
        <authorList>
            <person name="Lu H."/>
        </authorList>
    </citation>
    <scope>NUCLEOTIDE SEQUENCE [LARGE SCALE GENOMIC DNA]</scope>
    <source>
        <strain evidence="4 5">FT13W</strain>
    </source>
</reference>
<dbReference type="Proteomes" id="UP000468717">
    <property type="component" value="Unassembled WGS sequence"/>
</dbReference>
<evidence type="ECO:0000313" key="4">
    <source>
        <dbReference type="EMBL" id="KAB8066932.1"/>
    </source>
</evidence>
<dbReference type="RefSeq" id="WP_152280995.1">
    <property type="nucleotide sequence ID" value="NZ_WFLI01000001.1"/>
</dbReference>
<dbReference type="CDD" id="cd04301">
    <property type="entry name" value="NAT_SF"/>
    <property type="match status" value="1"/>
</dbReference>
<dbReference type="PANTHER" id="PTHR43877">
    <property type="entry name" value="AMINOALKYLPHOSPHONATE N-ACETYLTRANSFERASE-RELATED-RELATED"/>
    <property type="match status" value="1"/>
</dbReference>
<dbReference type="Pfam" id="PF00583">
    <property type="entry name" value="Acetyltransf_1"/>
    <property type="match status" value="1"/>
</dbReference>
<feature type="domain" description="N-acetyltransferase" evidence="3">
    <location>
        <begin position="4"/>
        <end position="143"/>
    </location>
</feature>
<keyword evidence="1 4" id="KW-0808">Transferase</keyword>
<evidence type="ECO:0000313" key="5">
    <source>
        <dbReference type="Proteomes" id="UP000468717"/>
    </source>
</evidence>
<accession>A0A6I1I7G4</accession>
<gene>
    <name evidence="4" type="ORF">GCN75_01330</name>
</gene>
<evidence type="ECO:0000256" key="1">
    <source>
        <dbReference type="ARBA" id="ARBA00022679"/>
    </source>
</evidence>
<dbReference type="InterPro" id="IPR016181">
    <property type="entry name" value="Acyl_CoA_acyltransferase"/>
</dbReference>
<dbReference type="GO" id="GO:0016747">
    <property type="term" value="F:acyltransferase activity, transferring groups other than amino-acyl groups"/>
    <property type="evidence" value="ECO:0007669"/>
    <property type="project" value="InterPro"/>
</dbReference>
<dbReference type="InterPro" id="IPR050832">
    <property type="entry name" value="Bact_Acetyltransf"/>
</dbReference>
<evidence type="ECO:0000256" key="2">
    <source>
        <dbReference type="ARBA" id="ARBA00023315"/>
    </source>
</evidence>
<dbReference type="PANTHER" id="PTHR43877:SF1">
    <property type="entry name" value="ACETYLTRANSFERASE"/>
    <property type="match status" value="1"/>
</dbReference>
<dbReference type="InterPro" id="IPR000182">
    <property type="entry name" value="GNAT_dom"/>
</dbReference>
<keyword evidence="5" id="KW-1185">Reference proteome</keyword>
<proteinExistence type="predicted"/>
<organism evidence="4 5">
    <name type="scientific">Janthinobacterium violaceinigrum</name>
    <dbReference type="NCBI Taxonomy" id="2654252"/>
    <lineage>
        <taxon>Bacteria</taxon>
        <taxon>Pseudomonadati</taxon>
        <taxon>Pseudomonadota</taxon>
        <taxon>Betaproteobacteria</taxon>
        <taxon>Burkholderiales</taxon>
        <taxon>Oxalobacteraceae</taxon>
        <taxon>Janthinobacterium</taxon>
    </lineage>
</organism>
<dbReference type="AlphaFoldDB" id="A0A6I1I7G4"/>
<protein>
    <submittedName>
        <fullName evidence="4">GNAT family N-acetyltransferase</fullName>
    </submittedName>
</protein>
<keyword evidence="2" id="KW-0012">Acyltransferase</keyword>
<comment type="caution">
    <text evidence="4">The sequence shown here is derived from an EMBL/GenBank/DDBJ whole genome shotgun (WGS) entry which is preliminary data.</text>
</comment>
<evidence type="ECO:0000259" key="3">
    <source>
        <dbReference type="PROSITE" id="PS51186"/>
    </source>
</evidence>
<name>A0A6I1I7G4_9BURK</name>
<dbReference type="Gene3D" id="3.40.630.30">
    <property type="match status" value="1"/>
</dbReference>